<dbReference type="Proteomes" id="UP000046395">
    <property type="component" value="Unassembled WGS sequence"/>
</dbReference>
<reference evidence="2" key="1">
    <citation type="submission" date="2014-03" db="EMBL/GenBank/DDBJ databases">
        <title>The whipworm genome and dual-species transcriptomics of an intimate host-pathogen interaction.</title>
        <authorList>
            <person name="Foth B.J."/>
            <person name="Tsai I.J."/>
            <person name="Reid A.J."/>
            <person name="Bancroft A.J."/>
            <person name="Nichol S."/>
            <person name="Tracey A."/>
            <person name="Holroyd N."/>
            <person name="Cotton J.A."/>
            <person name="Stanley E.J."/>
            <person name="Zarowiecki M."/>
            <person name="Liu J.Z."/>
            <person name="Huckvale T."/>
            <person name="Cooper P.J."/>
            <person name="Grencis R.K."/>
            <person name="Berriman M."/>
        </authorList>
    </citation>
    <scope>NUCLEOTIDE SEQUENCE [LARGE SCALE GENOMIC DNA]</scope>
    <source>
        <strain evidence="2">Edinburgh</strain>
    </source>
</reference>
<dbReference type="PANTHER" id="PTHR23516">
    <property type="entry name" value="SAM (S-ADENOSYL METHIONINE) TRANSPORTER"/>
    <property type="match status" value="1"/>
</dbReference>
<evidence type="ECO:0000313" key="2">
    <source>
        <dbReference type="Proteomes" id="UP000046395"/>
    </source>
</evidence>
<dbReference type="SUPFAM" id="SSF103473">
    <property type="entry name" value="MFS general substrate transporter"/>
    <property type="match status" value="1"/>
</dbReference>
<keyword evidence="1" id="KW-0472">Membrane</keyword>
<feature type="transmembrane region" description="Helical" evidence="1">
    <location>
        <begin position="282"/>
        <end position="301"/>
    </location>
</feature>
<proteinExistence type="predicted"/>
<feature type="transmembrane region" description="Helical" evidence="1">
    <location>
        <begin position="307"/>
        <end position="327"/>
    </location>
</feature>
<keyword evidence="1" id="KW-1133">Transmembrane helix</keyword>
<feature type="transmembrane region" description="Helical" evidence="1">
    <location>
        <begin position="104"/>
        <end position="121"/>
    </location>
</feature>
<feature type="transmembrane region" description="Helical" evidence="1">
    <location>
        <begin position="75"/>
        <end position="98"/>
    </location>
</feature>
<feature type="transmembrane region" description="Helical" evidence="1">
    <location>
        <begin position="195"/>
        <end position="215"/>
    </location>
</feature>
<sequence length="342" mass="37577">MRRGRKLNCILYGALYAMSCVTKHFSNFAVLLVGRLLGGVATSILCTSFEAWVVHENFKLSLDESHLKILFSKAVILNSLVAIVSGIVAHVAASVAGLTGPFDVAFLVLVIMVIVITFTWEENYGNEQSNMKESLLEALNAIRSDGKVALLGIVQALFEGSMYTFVLEWTPILNQATQSVDLKNETDNASLPHGLIFACFMLAIMIGSSTFTLLCRRGLRPESFLRYALMTAAIALPIPVLLSASLMATFGGFLLFEICVGIFWPACAYMRGIYVPEKARSTVMNLFRIPLNMVVIVILLCDLQVRWIFAGCFAFLAFAAIVQQALWRKVKSGEMNSEVCSA</sequence>
<dbReference type="AlphaFoldDB" id="A0A5S6R2D1"/>
<keyword evidence="1" id="KW-0812">Transmembrane</keyword>
<dbReference type="STRING" id="70415.A0A5S6R2D1"/>
<dbReference type="Pfam" id="PF05631">
    <property type="entry name" value="MFS_5"/>
    <property type="match status" value="1"/>
</dbReference>
<dbReference type="InterPro" id="IPR036259">
    <property type="entry name" value="MFS_trans_sf"/>
</dbReference>
<reference evidence="3 4" key="2">
    <citation type="submission" date="2019-12" db="UniProtKB">
        <authorList>
            <consortium name="WormBaseParasite"/>
        </authorList>
    </citation>
    <scope>IDENTIFICATION</scope>
</reference>
<dbReference type="WBParaSite" id="TMUE_3000013408.1">
    <property type="protein sequence ID" value="TMUE_3000013408.1"/>
    <property type="gene ID" value="WBGene00301899"/>
</dbReference>
<name>A0A5S6R2D1_TRIMR</name>
<feature type="transmembrane region" description="Helical" evidence="1">
    <location>
        <begin position="227"/>
        <end position="247"/>
    </location>
</feature>
<dbReference type="Gene3D" id="1.20.1250.20">
    <property type="entry name" value="MFS general substrate transporter like domains"/>
    <property type="match status" value="1"/>
</dbReference>
<dbReference type="WBParaSite" id="TMUE_3000013327.1">
    <property type="protein sequence ID" value="TMUE_3000013327.1"/>
    <property type="gene ID" value="WBGene00286486"/>
</dbReference>
<dbReference type="PANTHER" id="PTHR23516:SF23">
    <property type="entry name" value="MOLYBDATE-ANION TRANSPORTER"/>
    <property type="match status" value="1"/>
</dbReference>
<dbReference type="GO" id="GO:0015098">
    <property type="term" value="F:molybdate ion transmembrane transporter activity"/>
    <property type="evidence" value="ECO:0007669"/>
    <property type="project" value="InterPro"/>
</dbReference>
<evidence type="ECO:0000313" key="4">
    <source>
        <dbReference type="WBParaSite" id="TMUE_3000013408.1"/>
    </source>
</evidence>
<dbReference type="InterPro" id="IPR008509">
    <property type="entry name" value="MOT2/MFSD5"/>
</dbReference>
<feature type="transmembrane region" description="Helical" evidence="1">
    <location>
        <begin position="32"/>
        <end position="54"/>
    </location>
</feature>
<evidence type="ECO:0000256" key="1">
    <source>
        <dbReference type="SAM" id="Phobius"/>
    </source>
</evidence>
<accession>A0A5S6R2D1</accession>
<evidence type="ECO:0000313" key="3">
    <source>
        <dbReference type="WBParaSite" id="TMUE_3000013327.1"/>
    </source>
</evidence>
<keyword evidence="2" id="KW-1185">Reference proteome</keyword>
<dbReference type="GO" id="GO:0016020">
    <property type="term" value="C:membrane"/>
    <property type="evidence" value="ECO:0007669"/>
    <property type="project" value="InterPro"/>
</dbReference>
<feature type="transmembrane region" description="Helical" evidence="1">
    <location>
        <begin position="253"/>
        <end position="270"/>
    </location>
</feature>
<organism evidence="2 3">
    <name type="scientific">Trichuris muris</name>
    <name type="common">Mouse whipworm</name>
    <dbReference type="NCBI Taxonomy" id="70415"/>
    <lineage>
        <taxon>Eukaryota</taxon>
        <taxon>Metazoa</taxon>
        <taxon>Ecdysozoa</taxon>
        <taxon>Nematoda</taxon>
        <taxon>Enoplea</taxon>
        <taxon>Dorylaimia</taxon>
        <taxon>Trichinellida</taxon>
        <taxon>Trichuridae</taxon>
        <taxon>Trichuris</taxon>
    </lineage>
</organism>
<protein>
    <submittedName>
        <fullName evidence="3 4">Molybdate-anion transporter</fullName>
    </submittedName>
</protein>